<accession>A0A953J9I4</accession>
<organism evidence="14 15">
    <name type="scientific">Candidatus Nitrobium versatile</name>
    <dbReference type="NCBI Taxonomy" id="2884831"/>
    <lineage>
        <taxon>Bacteria</taxon>
        <taxon>Pseudomonadati</taxon>
        <taxon>Nitrospirota</taxon>
        <taxon>Nitrospiria</taxon>
        <taxon>Nitrospirales</taxon>
        <taxon>Nitrospiraceae</taxon>
        <taxon>Candidatus Nitrobium</taxon>
    </lineage>
</organism>
<evidence type="ECO:0000256" key="10">
    <source>
        <dbReference type="ARBA" id="ARBA00023204"/>
    </source>
</evidence>
<feature type="binding site" evidence="12">
    <location>
        <position position="9"/>
    </location>
    <ligand>
        <name>Mg(2+)</name>
        <dbReference type="ChEBI" id="CHEBI:18420"/>
    </ligand>
</feature>
<dbReference type="GO" id="GO:0009432">
    <property type="term" value="P:SOS response"/>
    <property type="evidence" value="ECO:0007669"/>
    <property type="project" value="TreeGrafter"/>
</dbReference>
<dbReference type="GO" id="GO:0005829">
    <property type="term" value="C:cytosol"/>
    <property type="evidence" value="ECO:0007669"/>
    <property type="project" value="TreeGrafter"/>
</dbReference>
<dbReference type="InterPro" id="IPR043128">
    <property type="entry name" value="Rev_trsase/Diguanyl_cyclase"/>
</dbReference>
<keyword evidence="2 12" id="KW-0515">Mutator protein</keyword>
<dbReference type="Gene3D" id="1.10.150.20">
    <property type="entry name" value="5' to 3' exonuclease, C-terminal subdomain"/>
    <property type="match status" value="1"/>
</dbReference>
<keyword evidence="9 12" id="KW-0239">DNA-directed DNA polymerase</keyword>
<keyword evidence="6 12" id="KW-0479">Metal-binding</keyword>
<comment type="subcellular location">
    <subcellularLocation>
        <location evidence="12">Cytoplasm</location>
    </subcellularLocation>
</comment>
<dbReference type="SUPFAM" id="SSF56672">
    <property type="entry name" value="DNA/RNA polymerases"/>
    <property type="match status" value="1"/>
</dbReference>
<feature type="active site" evidence="12">
    <location>
        <position position="104"/>
    </location>
</feature>
<keyword evidence="12" id="KW-0238">DNA-binding</keyword>
<dbReference type="CDD" id="cd03586">
    <property type="entry name" value="PolY_Pol_IV_kappa"/>
    <property type="match status" value="1"/>
</dbReference>
<protein>
    <recommendedName>
        <fullName evidence="12">DNA polymerase IV</fullName>
        <shortName evidence="12">Pol IV</shortName>
        <ecNumber evidence="12">2.7.7.7</ecNumber>
    </recommendedName>
</protein>
<dbReference type="EMBL" id="JAIOIV010000013">
    <property type="protein sequence ID" value="MBZ0154779.1"/>
    <property type="molecule type" value="Genomic_DNA"/>
</dbReference>
<evidence type="ECO:0000313" key="15">
    <source>
        <dbReference type="Proteomes" id="UP000705867"/>
    </source>
</evidence>
<proteinExistence type="inferred from homology"/>
<feature type="domain" description="UmuC" evidence="13">
    <location>
        <begin position="5"/>
        <end position="185"/>
    </location>
</feature>
<dbReference type="AlphaFoldDB" id="A0A953J9I4"/>
<dbReference type="GO" id="GO:0003684">
    <property type="term" value="F:damaged DNA binding"/>
    <property type="evidence" value="ECO:0007669"/>
    <property type="project" value="InterPro"/>
</dbReference>
<dbReference type="InterPro" id="IPR036775">
    <property type="entry name" value="DNA_pol_Y-fam_lit_finger_sf"/>
</dbReference>
<dbReference type="InterPro" id="IPR043502">
    <property type="entry name" value="DNA/RNA_pol_sf"/>
</dbReference>
<keyword evidence="8 12" id="KW-0460">Magnesium</keyword>
<dbReference type="GO" id="GO:0003887">
    <property type="term" value="F:DNA-directed DNA polymerase activity"/>
    <property type="evidence" value="ECO:0007669"/>
    <property type="project" value="UniProtKB-UniRule"/>
</dbReference>
<dbReference type="Pfam" id="PF00817">
    <property type="entry name" value="IMS"/>
    <property type="match status" value="1"/>
</dbReference>
<dbReference type="InterPro" id="IPR001126">
    <property type="entry name" value="UmuC"/>
</dbReference>
<evidence type="ECO:0000256" key="4">
    <source>
        <dbReference type="ARBA" id="ARBA00022695"/>
    </source>
</evidence>
<evidence type="ECO:0000256" key="5">
    <source>
        <dbReference type="ARBA" id="ARBA00022705"/>
    </source>
</evidence>
<dbReference type="InterPro" id="IPR022880">
    <property type="entry name" value="DNApol_IV"/>
</dbReference>
<sequence>MEKIILCIDMDAFFASVEQQVNPRLRGKPIAVIGSGARTVVTTRSYEARKYGVKTGMNIYEARQLCPHLILVVGDNEKYTHTCIELEKVYRRFTPDVEVYSIDEAFLDITTTHHLFGGPVAIGAEIKKCIREVFGISCTVGIAPTFLLAKLASDLSKPDGLRWIRAMDAPSVLEDIPVKELWGIGSRTAENLASLGIRTCGELGRAPVSLLRNRFGIIGETLKDMGRGLCNRSLVTREEDPKSIGHSITLPRDIMDRKEIESTLLKLCEMVGRRARKYGFMGRTVSLTLRYPDFETFTRQNTLSCPTNDTRSIYDRSLEILNGVRLRDSVRLLGVCLSHLVQDRDQMYLLADVEKQRSLLRAMDAINDKYGEFKIMHASYLKQAEPPGVISPAWRTSGVKNIKVK</sequence>
<comment type="caution">
    <text evidence="14">The sequence shown here is derived from an EMBL/GenBank/DDBJ whole genome shotgun (WGS) entry which is preliminary data.</text>
</comment>
<gene>
    <name evidence="12 14" type="primary">dinB</name>
    <name evidence="14" type="ORF">K8I29_01020</name>
</gene>
<dbReference type="Gene3D" id="3.30.70.270">
    <property type="match status" value="1"/>
</dbReference>
<evidence type="ECO:0000256" key="1">
    <source>
        <dbReference type="ARBA" id="ARBA00010945"/>
    </source>
</evidence>
<reference evidence="14" key="1">
    <citation type="journal article" date="2021" name="bioRxiv">
        <title>Unraveling nitrogen, sulfur and carbon metabolic pathways and microbial community transcriptional responses to substrate deprivation and toxicity stresses in a bioreactor mimicking anoxic brackish coastal sediment conditions.</title>
        <authorList>
            <person name="Martins P.D."/>
            <person name="Echeveste M.J."/>
            <person name="Arshad A."/>
            <person name="Kurth J."/>
            <person name="Ouboter H."/>
            <person name="Jetten M.S.M."/>
            <person name="Welte C.U."/>
        </authorList>
    </citation>
    <scope>NUCLEOTIDE SEQUENCE</scope>
    <source>
        <strain evidence="14">MAG_39</strain>
    </source>
</reference>
<dbReference type="PROSITE" id="PS50173">
    <property type="entry name" value="UMUC"/>
    <property type="match status" value="1"/>
</dbReference>
<dbReference type="FunFam" id="3.30.1490.100:FF:000004">
    <property type="entry name" value="DNA polymerase IV"/>
    <property type="match status" value="1"/>
</dbReference>
<dbReference type="Pfam" id="PF11799">
    <property type="entry name" value="IMS_C"/>
    <property type="match status" value="1"/>
</dbReference>
<dbReference type="NCBIfam" id="NF002677">
    <property type="entry name" value="PRK02406.1"/>
    <property type="match status" value="1"/>
</dbReference>
<dbReference type="SUPFAM" id="SSF100879">
    <property type="entry name" value="Lesion bypass DNA polymerase (Y-family), little finger domain"/>
    <property type="match status" value="1"/>
</dbReference>
<dbReference type="GO" id="GO:0006261">
    <property type="term" value="P:DNA-templated DNA replication"/>
    <property type="evidence" value="ECO:0007669"/>
    <property type="project" value="UniProtKB-UniRule"/>
</dbReference>
<dbReference type="HAMAP" id="MF_01113">
    <property type="entry name" value="DNApol_IV"/>
    <property type="match status" value="1"/>
</dbReference>
<evidence type="ECO:0000256" key="7">
    <source>
        <dbReference type="ARBA" id="ARBA00022763"/>
    </source>
</evidence>
<dbReference type="EC" id="2.7.7.7" evidence="12"/>
<comment type="similarity">
    <text evidence="1 12">Belongs to the DNA polymerase type-Y family.</text>
</comment>
<keyword evidence="7 12" id="KW-0227">DNA damage</keyword>
<evidence type="ECO:0000256" key="6">
    <source>
        <dbReference type="ARBA" id="ARBA00022723"/>
    </source>
</evidence>
<dbReference type="PANTHER" id="PTHR11076">
    <property type="entry name" value="DNA REPAIR POLYMERASE UMUC / TRANSFERASE FAMILY MEMBER"/>
    <property type="match status" value="1"/>
</dbReference>
<evidence type="ECO:0000259" key="13">
    <source>
        <dbReference type="PROSITE" id="PS50173"/>
    </source>
</evidence>
<dbReference type="Gene3D" id="3.30.1490.100">
    <property type="entry name" value="DNA polymerase, Y-family, little finger domain"/>
    <property type="match status" value="1"/>
</dbReference>
<dbReference type="InterPro" id="IPR050116">
    <property type="entry name" value="DNA_polymerase-Y"/>
</dbReference>
<reference evidence="14" key="2">
    <citation type="submission" date="2021-08" db="EMBL/GenBank/DDBJ databases">
        <authorList>
            <person name="Dalcin Martins P."/>
        </authorList>
    </citation>
    <scope>NUCLEOTIDE SEQUENCE</scope>
    <source>
        <strain evidence="14">MAG_39</strain>
    </source>
</reference>
<evidence type="ECO:0000313" key="14">
    <source>
        <dbReference type="EMBL" id="MBZ0154779.1"/>
    </source>
</evidence>
<dbReference type="GO" id="GO:0042276">
    <property type="term" value="P:error-prone translesion synthesis"/>
    <property type="evidence" value="ECO:0007669"/>
    <property type="project" value="TreeGrafter"/>
</dbReference>
<dbReference type="InterPro" id="IPR017961">
    <property type="entry name" value="DNA_pol_Y-fam_little_finger"/>
</dbReference>
<keyword evidence="12" id="KW-0963">Cytoplasm</keyword>
<keyword evidence="4 12" id="KW-0548">Nucleotidyltransferase</keyword>
<name>A0A953J9I4_9BACT</name>
<comment type="function">
    <text evidence="12">Poorly processive, error-prone DNA polymerase involved in untargeted mutagenesis. Copies undamaged DNA at stalled replication forks, which arise in vivo from mismatched or misaligned primer ends. These misaligned primers can be extended by PolIV. Exhibits no 3'-5' exonuclease (proofreading) activity. May be involved in translesional synthesis, in conjunction with the beta clamp from PolIII.</text>
</comment>
<evidence type="ECO:0000256" key="12">
    <source>
        <dbReference type="HAMAP-Rule" id="MF_01113"/>
    </source>
</evidence>
<evidence type="ECO:0000256" key="3">
    <source>
        <dbReference type="ARBA" id="ARBA00022679"/>
    </source>
</evidence>
<dbReference type="GO" id="GO:0006281">
    <property type="term" value="P:DNA repair"/>
    <property type="evidence" value="ECO:0007669"/>
    <property type="project" value="UniProtKB-UniRule"/>
</dbReference>
<feature type="site" description="Substrate discrimination" evidence="12">
    <location>
        <position position="14"/>
    </location>
</feature>
<comment type="catalytic activity">
    <reaction evidence="11 12">
        <text>DNA(n) + a 2'-deoxyribonucleoside 5'-triphosphate = DNA(n+1) + diphosphate</text>
        <dbReference type="Rhea" id="RHEA:22508"/>
        <dbReference type="Rhea" id="RHEA-COMP:17339"/>
        <dbReference type="Rhea" id="RHEA-COMP:17340"/>
        <dbReference type="ChEBI" id="CHEBI:33019"/>
        <dbReference type="ChEBI" id="CHEBI:61560"/>
        <dbReference type="ChEBI" id="CHEBI:173112"/>
        <dbReference type="EC" id="2.7.7.7"/>
    </reaction>
</comment>
<keyword evidence="3 12" id="KW-0808">Transferase</keyword>
<keyword evidence="5 12" id="KW-0235">DNA replication</keyword>
<evidence type="ECO:0000256" key="8">
    <source>
        <dbReference type="ARBA" id="ARBA00022842"/>
    </source>
</evidence>
<comment type="subunit">
    <text evidence="12">Monomer.</text>
</comment>
<evidence type="ECO:0000256" key="2">
    <source>
        <dbReference type="ARBA" id="ARBA00022457"/>
    </source>
</evidence>
<dbReference type="GO" id="GO:0000287">
    <property type="term" value="F:magnesium ion binding"/>
    <property type="evidence" value="ECO:0007669"/>
    <property type="project" value="UniProtKB-UniRule"/>
</dbReference>
<dbReference type="Gene3D" id="3.40.1170.60">
    <property type="match status" value="1"/>
</dbReference>
<comment type="cofactor">
    <cofactor evidence="12">
        <name>Mg(2+)</name>
        <dbReference type="ChEBI" id="CHEBI:18420"/>
    </cofactor>
    <text evidence="12">Binds 2 magnesium ions per subunit.</text>
</comment>
<dbReference type="Pfam" id="PF11798">
    <property type="entry name" value="IMS_HHH"/>
    <property type="match status" value="1"/>
</dbReference>
<dbReference type="Proteomes" id="UP000705867">
    <property type="component" value="Unassembled WGS sequence"/>
</dbReference>
<keyword evidence="10 12" id="KW-0234">DNA repair</keyword>
<dbReference type="PANTHER" id="PTHR11076:SF33">
    <property type="entry name" value="DNA POLYMERASE KAPPA"/>
    <property type="match status" value="1"/>
</dbReference>
<feature type="binding site" evidence="12">
    <location>
        <position position="103"/>
    </location>
    <ligand>
        <name>Mg(2+)</name>
        <dbReference type="ChEBI" id="CHEBI:18420"/>
    </ligand>
</feature>
<evidence type="ECO:0000256" key="9">
    <source>
        <dbReference type="ARBA" id="ARBA00022932"/>
    </source>
</evidence>
<dbReference type="InterPro" id="IPR024728">
    <property type="entry name" value="PolY_HhH_motif"/>
</dbReference>
<evidence type="ECO:0000256" key="11">
    <source>
        <dbReference type="ARBA" id="ARBA00049244"/>
    </source>
</evidence>